<evidence type="ECO:0000313" key="1">
    <source>
        <dbReference type="EMBL" id="KAJ9123701.1"/>
    </source>
</evidence>
<dbReference type="Proteomes" id="UP001234202">
    <property type="component" value="Unassembled WGS sequence"/>
</dbReference>
<name>A0ACC2XKZ5_9TREE</name>
<organism evidence="1 2">
    <name type="scientific">Naganishia onofrii</name>
    <dbReference type="NCBI Taxonomy" id="1851511"/>
    <lineage>
        <taxon>Eukaryota</taxon>
        <taxon>Fungi</taxon>
        <taxon>Dikarya</taxon>
        <taxon>Basidiomycota</taxon>
        <taxon>Agaricomycotina</taxon>
        <taxon>Tremellomycetes</taxon>
        <taxon>Filobasidiales</taxon>
        <taxon>Filobasidiaceae</taxon>
        <taxon>Naganishia</taxon>
    </lineage>
</organism>
<comment type="caution">
    <text evidence="1">The sequence shown here is derived from an EMBL/GenBank/DDBJ whole genome shotgun (WGS) entry which is preliminary data.</text>
</comment>
<proteinExistence type="predicted"/>
<protein>
    <submittedName>
        <fullName evidence="1">Uncharacterized protein</fullName>
    </submittedName>
</protein>
<keyword evidence="2" id="KW-1185">Reference proteome</keyword>
<reference evidence="1" key="1">
    <citation type="submission" date="2023-04" db="EMBL/GenBank/DDBJ databases">
        <title>Draft Genome sequencing of Naganishia species isolated from polar environments using Oxford Nanopore Technology.</title>
        <authorList>
            <person name="Leo P."/>
            <person name="Venkateswaran K."/>
        </authorList>
    </citation>
    <scope>NUCLEOTIDE SEQUENCE</scope>
    <source>
        <strain evidence="1">DBVPG 5303</strain>
    </source>
</reference>
<sequence length="1029" mass="112495">MAVTTAGQASTGTAPTPSQALSSGAVPTNKLSLRCKLLFAQAVHHLGAPIGKGVGINWNNIASRLHECAALSEDEKGLFTEHNCRGFYDDLMAEAGFGNLSMLPDLEKPNGRYCVHLLDCSQNETNSPFTFLSDTARAHLAMAQYFYMERMKELKATVESQEQQFRRLNNEVDALRSGEGVHNESLMKELRRAVAKTGGDGKVESLSKWLPTKDDLGLAAAGTIPPRIASTKPAADGIQLKTQDALPFSPSSAHHPAHPVSATASPSPTPTPTPSVVVNGEVLKPYPASIRYQSEPTNEVPPLQIQPKKRRESPGLLIGGSDLPSSSELKGIQHGRTIDSKREGSIPKQLPRKDLSGRAQPEQASGQEIDRVRKAATASPSPSVSEHSIPNRPPRLQSVGALASTPAKKHVDQGGNTPNQPAVKGHNEPFPTPVSHSMVPVKKEGSPATAGVYTHRKIPVKNAASTPTIARTPSVGEKRSITTEDMPTTSAKEPEVVPDSQEVPDSQDEAASERPNTKGHDRKASKSAGPNASSAVPTRTTRKTDQQQEKPQSPSRAVKREPDEDERREVADSDSDRSALTTPPASPALSLSLSPVTRKVKGESHDVDIEKATSSELSPVMAQKPLPGRKTSRNTVKEETEKVVGKRGRKRARESESVDPSTPAKRPNQKSGNTKSQDELSPAPSPGGSVGHRRADTDDTDGTDTQQKKVRLRSSDMEDEEIDAPRRGLKRRMSTRGKPPTIDEDSEADDNTSGRTRGSVERSTRPRANKEGEQSSRRNAASRRSGRYARATPDNHHHNNTDDTADEDGSEKTANPPYQPRKVGRPPKNARNTREDSEADTVEDDQGSEKPEKSTKAAQKSRDSRKDAQQPQDENQREFERDEEHDQNDSTTQKQTSGRTRATRSTANASPTVSSNKAFQSIINPLYEEIVAYKHGPLFLAPVRESDAPGYSKIVKQPMDLKKIKSKIKKGEITSIDEFQRDLWLVFSNAMLYNKPNTEVYRMAQEMQSWCEKKIDSFRELQRYINHNA</sequence>
<evidence type="ECO:0000313" key="2">
    <source>
        <dbReference type="Proteomes" id="UP001234202"/>
    </source>
</evidence>
<gene>
    <name evidence="1" type="ORF">QFC24_003475</name>
</gene>
<accession>A0ACC2XKZ5</accession>
<dbReference type="EMBL" id="JASBWV010000011">
    <property type="protein sequence ID" value="KAJ9123701.1"/>
    <property type="molecule type" value="Genomic_DNA"/>
</dbReference>